<evidence type="ECO:0000259" key="18">
    <source>
        <dbReference type="PROSITE" id="PS50268"/>
    </source>
</evidence>
<evidence type="ECO:0000256" key="14">
    <source>
        <dbReference type="PROSITE-ProRule" id="PRU00043"/>
    </source>
</evidence>
<feature type="transmembrane region" description="Helical" evidence="16">
    <location>
        <begin position="236"/>
        <end position="257"/>
    </location>
</feature>
<feature type="domain" description="Cadherin" evidence="18">
    <location>
        <begin position="88"/>
        <end position="181"/>
    </location>
</feature>
<comment type="catalytic activity">
    <reaction evidence="13">
        <text>L-tyrosyl-[protein] + ATP = O-phospho-L-tyrosyl-[protein] + ADP + H(+)</text>
        <dbReference type="Rhea" id="RHEA:10596"/>
        <dbReference type="Rhea" id="RHEA-COMP:10136"/>
        <dbReference type="Rhea" id="RHEA-COMP:20101"/>
        <dbReference type="ChEBI" id="CHEBI:15378"/>
        <dbReference type="ChEBI" id="CHEBI:30616"/>
        <dbReference type="ChEBI" id="CHEBI:46858"/>
        <dbReference type="ChEBI" id="CHEBI:61978"/>
        <dbReference type="ChEBI" id="CHEBI:456216"/>
        <dbReference type="EC" id="2.7.10.1"/>
    </reaction>
</comment>
<dbReference type="InterPro" id="IPR011009">
    <property type="entry name" value="Kinase-like_dom_sf"/>
</dbReference>
<dbReference type="SUPFAM" id="SSF56112">
    <property type="entry name" value="Protein kinase-like (PK-like)"/>
    <property type="match status" value="1"/>
</dbReference>
<dbReference type="SMART" id="SM00219">
    <property type="entry name" value="TyrKc"/>
    <property type="match status" value="1"/>
</dbReference>
<evidence type="ECO:0000256" key="12">
    <source>
        <dbReference type="ARBA" id="ARBA00023180"/>
    </source>
</evidence>
<evidence type="ECO:0000256" key="6">
    <source>
        <dbReference type="ARBA" id="ARBA00022741"/>
    </source>
</evidence>
<dbReference type="EC" id="2.7.10.1" evidence="2"/>
<evidence type="ECO:0000256" key="9">
    <source>
        <dbReference type="ARBA" id="ARBA00022989"/>
    </source>
</evidence>
<dbReference type="Pfam" id="PF07714">
    <property type="entry name" value="PK_Tyr_Ser-Thr"/>
    <property type="match status" value="1"/>
</dbReference>
<dbReference type="RefSeq" id="XP_022673041.1">
    <property type="nucleotide sequence ID" value="XM_022817306.1"/>
</dbReference>
<dbReference type="InterPro" id="IPR001245">
    <property type="entry name" value="Ser-Thr/Tyr_kinase_cat_dom"/>
</dbReference>
<keyword evidence="8" id="KW-0067">ATP-binding</keyword>
<reference evidence="19" key="1">
    <citation type="submission" date="2021-01" db="UniProtKB">
        <authorList>
            <consortium name="EnsemblMetazoa"/>
        </authorList>
    </citation>
    <scope>IDENTIFICATION</scope>
</reference>
<accession>A0A7M7MJX4</accession>
<dbReference type="RefSeq" id="XP_022673040.1">
    <property type="nucleotide sequence ID" value="XM_022817305.1"/>
</dbReference>
<dbReference type="InParanoid" id="A0A7M7MJX4"/>
<dbReference type="RefSeq" id="XP_022673039.1">
    <property type="nucleotide sequence ID" value="XM_022817304.1"/>
</dbReference>
<evidence type="ECO:0000256" key="16">
    <source>
        <dbReference type="SAM" id="Phobius"/>
    </source>
</evidence>
<protein>
    <recommendedName>
        <fullName evidence="2">receptor protein-tyrosine kinase</fullName>
        <ecNumber evidence="2">2.7.10.1</ecNumber>
    </recommendedName>
</protein>
<dbReference type="InterPro" id="IPR020635">
    <property type="entry name" value="Tyr_kinase_cat_dom"/>
</dbReference>
<keyword evidence="9 16" id="KW-1133">Transmembrane helix</keyword>
<dbReference type="SUPFAM" id="SSF49313">
    <property type="entry name" value="Cadherin-like"/>
    <property type="match status" value="1"/>
</dbReference>
<evidence type="ECO:0000256" key="10">
    <source>
        <dbReference type="ARBA" id="ARBA00023136"/>
    </source>
</evidence>
<dbReference type="Proteomes" id="UP000594260">
    <property type="component" value="Unplaced"/>
</dbReference>
<dbReference type="PANTHER" id="PTHR24416:SF621">
    <property type="entry name" value="TYROSINE KINASE RECEPTOR CAD96CA"/>
    <property type="match status" value="1"/>
</dbReference>
<dbReference type="GO" id="GO:0005524">
    <property type="term" value="F:ATP binding"/>
    <property type="evidence" value="ECO:0007669"/>
    <property type="project" value="UniProtKB-KW"/>
</dbReference>
<dbReference type="PROSITE" id="PS50268">
    <property type="entry name" value="CADHERIN_2"/>
    <property type="match status" value="1"/>
</dbReference>
<dbReference type="GO" id="GO:0007156">
    <property type="term" value="P:homophilic cell adhesion via plasma membrane adhesion molecules"/>
    <property type="evidence" value="ECO:0007669"/>
    <property type="project" value="InterPro"/>
</dbReference>
<evidence type="ECO:0000256" key="1">
    <source>
        <dbReference type="ARBA" id="ARBA00004479"/>
    </source>
</evidence>
<dbReference type="FunFam" id="1.10.510.10:FF:000190">
    <property type="entry name" value="Proto-oncogene tyrosine-protein kinase receptor Ret"/>
    <property type="match status" value="1"/>
</dbReference>
<dbReference type="PROSITE" id="PS00109">
    <property type="entry name" value="PROTEIN_KINASE_TYR"/>
    <property type="match status" value="1"/>
</dbReference>
<keyword evidence="6" id="KW-0547">Nucleotide-binding</keyword>
<dbReference type="PANTHER" id="PTHR24416">
    <property type="entry name" value="TYROSINE-PROTEIN KINASE RECEPTOR"/>
    <property type="match status" value="1"/>
</dbReference>
<evidence type="ECO:0000256" key="7">
    <source>
        <dbReference type="ARBA" id="ARBA00022777"/>
    </source>
</evidence>
<dbReference type="GO" id="GO:0043235">
    <property type="term" value="C:receptor complex"/>
    <property type="evidence" value="ECO:0007669"/>
    <property type="project" value="TreeGrafter"/>
</dbReference>
<dbReference type="InterPro" id="IPR015919">
    <property type="entry name" value="Cadherin-like_sf"/>
</dbReference>
<dbReference type="OrthoDB" id="3256376at2759"/>
<feature type="domain" description="Protein kinase" evidence="17">
    <location>
        <begin position="338"/>
        <end position="637"/>
    </location>
</feature>
<dbReference type="GO" id="GO:0007169">
    <property type="term" value="P:cell surface receptor protein tyrosine kinase signaling pathway"/>
    <property type="evidence" value="ECO:0007669"/>
    <property type="project" value="TreeGrafter"/>
</dbReference>
<dbReference type="Gene3D" id="2.60.40.60">
    <property type="entry name" value="Cadherins"/>
    <property type="match status" value="1"/>
</dbReference>
<evidence type="ECO:0000256" key="5">
    <source>
        <dbReference type="ARBA" id="ARBA00022729"/>
    </source>
</evidence>
<dbReference type="CDD" id="cd11304">
    <property type="entry name" value="Cadherin_repeat"/>
    <property type="match status" value="1"/>
</dbReference>
<dbReference type="CDD" id="cd00192">
    <property type="entry name" value="PTKc"/>
    <property type="match status" value="1"/>
</dbReference>
<organism evidence="19 20">
    <name type="scientific">Varroa destructor</name>
    <name type="common">Honeybee mite</name>
    <dbReference type="NCBI Taxonomy" id="109461"/>
    <lineage>
        <taxon>Eukaryota</taxon>
        <taxon>Metazoa</taxon>
        <taxon>Ecdysozoa</taxon>
        <taxon>Arthropoda</taxon>
        <taxon>Chelicerata</taxon>
        <taxon>Arachnida</taxon>
        <taxon>Acari</taxon>
        <taxon>Parasitiformes</taxon>
        <taxon>Mesostigmata</taxon>
        <taxon>Gamasina</taxon>
        <taxon>Dermanyssoidea</taxon>
        <taxon>Varroidae</taxon>
        <taxon>Varroa</taxon>
    </lineage>
</organism>
<keyword evidence="20" id="KW-1185">Reference proteome</keyword>
<dbReference type="EnsemblMetazoa" id="XM_022817304">
    <property type="protein sequence ID" value="XP_022673039"/>
    <property type="gene ID" value="LOC111255383"/>
</dbReference>
<keyword evidence="10 16" id="KW-0472">Membrane</keyword>
<evidence type="ECO:0000313" key="19">
    <source>
        <dbReference type="EnsemblMetazoa" id="XP_022673041"/>
    </source>
</evidence>
<dbReference type="GeneID" id="111255383"/>
<evidence type="ECO:0000256" key="11">
    <source>
        <dbReference type="ARBA" id="ARBA00023137"/>
    </source>
</evidence>
<dbReference type="GO" id="GO:0005509">
    <property type="term" value="F:calcium ion binding"/>
    <property type="evidence" value="ECO:0007669"/>
    <property type="project" value="UniProtKB-UniRule"/>
</dbReference>
<feature type="region of interest" description="Disordered" evidence="15">
    <location>
        <begin position="174"/>
        <end position="227"/>
    </location>
</feature>
<evidence type="ECO:0000313" key="20">
    <source>
        <dbReference type="Proteomes" id="UP000594260"/>
    </source>
</evidence>
<name>A0A7M7MJX4_VARDE</name>
<feature type="transmembrane region" description="Helical" evidence="16">
    <location>
        <begin position="30"/>
        <end position="49"/>
    </location>
</feature>
<dbReference type="EnsemblMetazoa" id="XM_022817306">
    <property type="protein sequence ID" value="XP_022673041"/>
    <property type="gene ID" value="LOC111255383"/>
</dbReference>
<dbReference type="AlphaFoldDB" id="A0A7M7MJX4"/>
<keyword evidence="14" id="KW-0106">Calcium</keyword>
<keyword evidence="7" id="KW-0418">Kinase</keyword>
<keyword evidence="5" id="KW-0732">Signal</keyword>
<dbReference type="KEGG" id="vde:111255383"/>
<evidence type="ECO:0000256" key="15">
    <source>
        <dbReference type="SAM" id="MobiDB-lite"/>
    </source>
</evidence>
<dbReference type="GO" id="GO:0005886">
    <property type="term" value="C:plasma membrane"/>
    <property type="evidence" value="ECO:0007669"/>
    <property type="project" value="TreeGrafter"/>
</dbReference>
<evidence type="ECO:0000256" key="3">
    <source>
        <dbReference type="ARBA" id="ARBA00022679"/>
    </source>
</evidence>
<keyword evidence="4 16" id="KW-0812">Transmembrane</keyword>
<keyword evidence="3" id="KW-0808">Transferase</keyword>
<dbReference type="EnsemblMetazoa" id="XM_022817305">
    <property type="protein sequence ID" value="XP_022673040"/>
    <property type="gene ID" value="LOC111255383"/>
</dbReference>
<keyword evidence="12" id="KW-0325">Glycoprotein</keyword>
<dbReference type="GO" id="GO:1902533">
    <property type="term" value="P:positive regulation of intracellular signal transduction"/>
    <property type="evidence" value="ECO:0007669"/>
    <property type="project" value="UniProtKB-ARBA"/>
</dbReference>
<dbReference type="OMA" id="MKLINPH"/>
<dbReference type="PRINTS" id="PR00109">
    <property type="entry name" value="TYRKINASE"/>
</dbReference>
<dbReference type="Gene3D" id="1.10.510.10">
    <property type="entry name" value="Transferase(Phosphotransferase) domain 1"/>
    <property type="match status" value="1"/>
</dbReference>
<dbReference type="InterPro" id="IPR008266">
    <property type="entry name" value="Tyr_kinase_AS"/>
</dbReference>
<dbReference type="InterPro" id="IPR002126">
    <property type="entry name" value="Cadherin-like_dom"/>
</dbReference>
<evidence type="ECO:0000256" key="8">
    <source>
        <dbReference type="ARBA" id="ARBA00022840"/>
    </source>
</evidence>
<evidence type="ECO:0000256" key="2">
    <source>
        <dbReference type="ARBA" id="ARBA00011902"/>
    </source>
</evidence>
<dbReference type="Gene3D" id="3.30.200.20">
    <property type="entry name" value="Phosphorylase Kinase, domain 1"/>
    <property type="match status" value="1"/>
</dbReference>
<evidence type="ECO:0000259" key="17">
    <source>
        <dbReference type="PROSITE" id="PS50011"/>
    </source>
</evidence>
<dbReference type="PROSITE" id="PS50011">
    <property type="entry name" value="PROTEIN_KINASE_DOM"/>
    <property type="match status" value="1"/>
</dbReference>
<dbReference type="GO" id="GO:0004714">
    <property type="term" value="F:transmembrane receptor protein tyrosine kinase activity"/>
    <property type="evidence" value="ECO:0007669"/>
    <property type="project" value="UniProtKB-EC"/>
</dbReference>
<sequence length="659" mass="74494">MPLSGTNQQLKPAVAKAQQKGKHFRFKMDFLLRVLYYVWLSLLGLANLAHVESGFARSRVDSGRGNHVRAGVVHNTPPSFTSHRDWIVDESHHVDERVFAVRAVDPDGDPIRFSLAPALFRDGSSYFRVDPITGEVFLSKSLKGMGANDLYINIRADDGHHQVKMEIGIKIVGANHGSPQERKDELDAAPSKPSISDIRQPASTGHDINLASLPQPNPSDDAKSFSDVQETSNHNVVILVLIGTIILIFTIVLSFFWRKWAGLEESAGSKEKVQSKGSFFNLGNDKDHKDANKEIALSRLPSQPAWAAVLEKREPVLKPAEFFNTLTDDKWEFPRTKLKVLQHISEGCFGQVWKYEAFQTGSNEDSRCKKFSDGKTSSGSSIIVAVKTLKDPKSEQGRQDLLNELEIMKLLDPHPNVVTLLGCCTERDPLFVIMEYISLGKLQTFLRENRRPFTEQRDSFDARSAPLTSTELTQFGYQVAKGMEYIASKGIVHRDLAARNVLVTENRQCKVADFGLARDVISSHEYERKSDGVLPVRWMPPEALYDNVHTSRSDVWAFGILLWEIVTLGSTPYPGMTAMEVTRGVRDGYRLPKPEHCKREMYNIMSYCWEANPTKRPCFTELTYMLEKLIISENDYIELERFPEHAYYNVCHYLPGEKL</sequence>
<comment type="subcellular location">
    <subcellularLocation>
        <location evidence="1">Membrane</location>
        <topology evidence="1">Single-pass type I membrane protein</topology>
    </subcellularLocation>
</comment>
<evidence type="ECO:0000256" key="4">
    <source>
        <dbReference type="ARBA" id="ARBA00022692"/>
    </source>
</evidence>
<keyword evidence="11" id="KW-0829">Tyrosine-protein kinase</keyword>
<dbReference type="InterPro" id="IPR050122">
    <property type="entry name" value="RTK"/>
</dbReference>
<dbReference type="InterPro" id="IPR000719">
    <property type="entry name" value="Prot_kinase_dom"/>
</dbReference>
<proteinExistence type="predicted"/>
<evidence type="ECO:0000256" key="13">
    <source>
        <dbReference type="ARBA" id="ARBA00051243"/>
    </source>
</evidence>